<feature type="signal peptide" evidence="7">
    <location>
        <begin position="1"/>
        <end position="20"/>
    </location>
</feature>
<keyword evidence="5 6" id="KW-0472">Membrane</keyword>
<dbReference type="GO" id="GO:0016020">
    <property type="term" value="C:membrane"/>
    <property type="evidence" value="ECO:0007669"/>
    <property type="project" value="UniProtKB-SubCell"/>
</dbReference>
<dbReference type="GO" id="GO:0140359">
    <property type="term" value="F:ABC-type transporter activity"/>
    <property type="evidence" value="ECO:0007669"/>
    <property type="project" value="InterPro"/>
</dbReference>
<evidence type="ECO:0000313" key="9">
    <source>
        <dbReference type="EMBL" id="PIN03028.1"/>
    </source>
</evidence>
<evidence type="ECO:0000256" key="1">
    <source>
        <dbReference type="ARBA" id="ARBA00004141"/>
    </source>
</evidence>
<evidence type="ECO:0000256" key="5">
    <source>
        <dbReference type="ARBA" id="ARBA00023136"/>
    </source>
</evidence>
<dbReference type="PANTHER" id="PTHR48041">
    <property type="entry name" value="ABC TRANSPORTER G FAMILY MEMBER 28"/>
    <property type="match status" value="1"/>
</dbReference>
<dbReference type="Pfam" id="PF01061">
    <property type="entry name" value="ABC2_membrane"/>
    <property type="match status" value="1"/>
</dbReference>
<evidence type="ECO:0000256" key="2">
    <source>
        <dbReference type="ARBA" id="ARBA00022448"/>
    </source>
</evidence>
<dbReference type="PANTHER" id="PTHR48041:SF66">
    <property type="entry name" value="ABC TRANSPORTER G FAMILY MEMBER 22-LIKE ISOFORM X1"/>
    <property type="match status" value="1"/>
</dbReference>
<organism evidence="9 10">
    <name type="scientific">Handroanthus impetiginosus</name>
    <dbReference type="NCBI Taxonomy" id="429701"/>
    <lineage>
        <taxon>Eukaryota</taxon>
        <taxon>Viridiplantae</taxon>
        <taxon>Streptophyta</taxon>
        <taxon>Embryophyta</taxon>
        <taxon>Tracheophyta</taxon>
        <taxon>Spermatophyta</taxon>
        <taxon>Magnoliopsida</taxon>
        <taxon>eudicotyledons</taxon>
        <taxon>Gunneridae</taxon>
        <taxon>Pentapetalae</taxon>
        <taxon>asterids</taxon>
        <taxon>lamiids</taxon>
        <taxon>Lamiales</taxon>
        <taxon>Bignoniaceae</taxon>
        <taxon>Crescentiina</taxon>
        <taxon>Tabebuia alliance</taxon>
        <taxon>Handroanthus</taxon>
    </lineage>
</organism>
<proteinExistence type="predicted"/>
<dbReference type="STRING" id="429701.A0A2G9GCL3"/>
<keyword evidence="2" id="KW-0813">Transport</keyword>
<evidence type="ECO:0000259" key="8">
    <source>
        <dbReference type="Pfam" id="PF01061"/>
    </source>
</evidence>
<sequence>MTFSAFSLTLLSIFLTIIAAQGLGLTIGAAFVDVKKATTLASVTVMAFMLSGGFFVKKVPPFMPWIRDISLNYHTYIQITYED</sequence>
<evidence type="ECO:0000256" key="3">
    <source>
        <dbReference type="ARBA" id="ARBA00022692"/>
    </source>
</evidence>
<keyword evidence="4 6" id="KW-1133">Transmembrane helix</keyword>
<dbReference type="InterPro" id="IPR013525">
    <property type="entry name" value="ABC2_TM"/>
</dbReference>
<dbReference type="OrthoDB" id="1738718at2759"/>
<protein>
    <recommendedName>
        <fullName evidence="8">ABC-2 type transporter transmembrane domain-containing protein</fullName>
    </recommendedName>
</protein>
<reference evidence="10" key="1">
    <citation type="journal article" date="2018" name="Gigascience">
        <title>Genome assembly of the Pink Ipe (Handroanthus impetiginosus, Bignoniaceae), a highly valued, ecologically keystone Neotropical timber forest tree.</title>
        <authorList>
            <person name="Silva-Junior O.B."/>
            <person name="Grattapaglia D."/>
            <person name="Novaes E."/>
            <person name="Collevatti R.G."/>
        </authorList>
    </citation>
    <scope>NUCLEOTIDE SEQUENCE [LARGE SCALE GENOMIC DNA]</scope>
    <source>
        <strain evidence="10">cv. UFG-1</strain>
    </source>
</reference>
<gene>
    <name evidence="9" type="ORF">CDL12_24454</name>
</gene>
<dbReference type="Proteomes" id="UP000231279">
    <property type="component" value="Unassembled WGS sequence"/>
</dbReference>
<comment type="subcellular location">
    <subcellularLocation>
        <location evidence="1">Membrane</location>
        <topology evidence="1">Multi-pass membrane protein</topology>
    </subcellularLocation>
</comment>
<dbReference type="InterPro" id="IPR050352">
    <property type="entry name" value="ABCG_transporters"/>
</dbReference>
<feature type="domain" description="ABC-2 type transporter transmembrane" evidence="8">
    <location>
        <begin position="2"/>
        <end position="76"/>
    </location>
</feature>
<evidence type="ECO:0000256" key="7">
    <source>
        <dbReference type="SAM" id="SignalP"/>
    </source>
</evidence>
<name>A0A2G9GCL3_9LAMI</name>
<feature type="chain" id="PRO_5013674839" description="ABC-2 type transporter transmembrane domain-containing protein" evidence="7">
    <location>
        <begin position="21"/>
        <end position="83"/>
    </location>
</feature>
<dbReference type="AlphaFoldDB" id="A0A2G9GCL3"/>
<dbReference type="EMBL" id="NKXS01005676">
    <property type="protein sequence ID" value="PIN03028.1"/>
    <property type="molecule type" value="Genomic_DNA"/>
</dbReference>
<feature type="transmembrane region" description="Helical" evidence="6">
    <location>
        <begin position="36"/>
        <end position="56"/>
    </location>
</feature>
<evidence type="ECO:0000256" key="6">
    <source>
        <dbReference type="SAM" id="Phobius"/>
    </source>
</evidence>
<evidence type="ECO:0000313" key="10">
    <source>
        <dbReference type="Proteomes" id="UP000231279"/>
    </source>
</evidence>
<keyword evidence="7" id="KW-0732">Signal</keyword>
<accession>A0A2G9GCL3</accession>
<evidence type="ECO:0000256" key="4">
    <source>
        <dbReference type="ARBA" id="ARBA00022989"/>
    </source>
</evidence>
<keyword evidence="10" id="KW-1185">Reference proteome</keyword>
<keyword evidence="3 6" id="KW-0812">Transmembrane</keyword>
<comment type="caution">
    <text evidence="9">The sequence shown here is derived from an EMBL/GenBank/DDBJ whole genome shotgun (WGS) entry which is preliminary data.</text>
</comment>